<reference evidence="3" key="1">
    <citation type="journal article" date="2023" name="Mol. Phylogenet. Evol.">
        <title>Genome-scale phylogeny and comparative genomics of the fungal order Sordariales.</title>
        <authorList>
            <person name="Hensen N."/>
            <person name="Bonometti L."/>
            <person name="Westerberg I."/>
            <person name="Brannstrom I.O."/>
            <person name="Guillou S."/>
            <person name="Cros-Aarteil S."/>
            <person name="Calhoun S."/>
            <person name="Haridas S."/>
            <person name="Kuo A."/>
            <person name="Mondo S."/>
            <person name="Pangilinan J."/>
            <person name="Riley R."/>
            <person name="LaButti K."/>
            <person name="Andreopoulos B."/>
            <person name="Lipzen A."/>
            <person name="Chen C."/>
            <person name="Yan M."/>
            <person name="Daum C."/>
            <person name="Ng V."/>
            <person name="Clum A."/>
            <person name="Steindorff A."/>
            <person name="Ohm R.A."/>
            <person name="Martin F."/>
            <person name="Silar P."/>
            <person name="Natvig D.O."/>
            <person name="Lalanne C."/>
            <person name="Gautier V."/>
            <person name="Ament-Velasquez S.L."/>
            <person name="Kruys A."/>
            <person name="Hutchinson M.I."/>
            <person name="Powell A.J."/>
            <person name="Barry K."/>
            <person name="Miller A.N."/>
            <person name="Grigoriev I.V."/>
            <person name="Debuchy R."/>
            <person name="Gladieux P."/>
            <person name="Hiltunen Thoren M."/>
            <person name="Johannesson H."/>
        </authorList>
    </citation>
    <scope>NUCLEOTIDE SEQUENCE</scope>
    <source>
        <strain evidence="3">PSN243</strain>
    </source>
</reference>
<evidence type="ECO:0000256" key="1">
    <source>
        <dbReference type="SAM" id="MobiDB-lite"/>
    </source>
</evidence>
<feature type="transmembrane region" description="Helical" evidence="2">
    <location>
        <begin position="112"/>
        <end position="132"/>
    </location>
</feature>
<sequence length="349" mass="38716">MDLASIYFGIFLAVFAFTQAKVVQQTRVIWRHRKTLFNAYLLMIWVEAWVNFVFALTTYLFLNGFIPPSLGFYVGTVILWAIQTQLLLQIVANRVSLIMVDPLKARNLKWCLFLSVGAINIAVAVIWITAQMPGVTPEQVILNIMFEKAEKAFFLVVDLGLNLYFLYLVRFRLISDGLSKYWTLLHFNAAIVLLSTSMDCCLLGFLSLPDPYLYVQFAPVAYIVKLHIELSNASLIAKVVRSGSKYPRVGMDASNSNSKSHGNNNTDVINPMTSRAVVTSSAPPKGSRSVWEDVEDARGGSSASDAHLAPYAAAEKGAGDGIVRTVETMVVVDTADGYHDKRNMDVLDV</sequence>
<evidence type="ECO:0000256" key="2">
    <source>
        <dbReference type="SAM" id="Phobius"/>
    </source>
</evidence>
<evidence type="ECO:0000313" key="4">
    <source>
        <dbReference type="Proteomes" id="UP001321760"/>
    </source>
</evidence>
<comment type="caution">
    <text evidence="3">The sequence shown here is derived from an EMBL/GenBank/DDBJ whole genome shotgun (WGS) entry which is preliminary data.</text>
</comment>
<organism evidence="3 4">
    <name type="scientific">Podospora aff. communis PSN243</name>
    <dbReference type="NCBI Taxonomy" id="3040156"/>
    <lineage>
        <taxon>Eukaryota</taxon>
        <taxon>Fungi</taxon>
        <taxon>Dikarya</taxon>
        <taxon>Ascomycota</taxon>
        <taxon>Pezizomycotina</taxon>
        <taxon>Sordariomycetes</taxon>
        <taxon>Sordariomycetidae</taxon>
        <taxon>Sordariales</taxon>
        <taxon>Podosporaceae</taxon>
        <taxon>Podospora</taxon>
    </lineage>
</organism>
<dbReference type="EMBL" id="MU865951">
    <property type="protein sequence ID" value="KAK4447231.1"/>
    <property type="molecule type" value="Genomic_DNA"/>
</dbReference>
<feature type="region of interest" description="Disordered" evidence="1">
    <location>
        <begin position="279"/>
        <end position="304"/>
    </location>
</feature>
<proteinExistence type="predicted"/>
<dbReference type="PANTHER" id="PTHR35179">
    <property type="entry name" value="PROTEIN CBG02620"/>
    <property type="match status" value="1"/>
</dbReference>
<feature type="transmembrane region" description="Helical" evidence="2">
    <location>
        <begin position="72"/>
        <end position="91"/>
    </location>
</feature>
<feature type="transmembrane region" description="Helical" evidence="2">
    <location>
        <begin position="181"/>
        <end position="206"/>
    </location>
</feature>
<evidence type="ECO:0000313" key="3">
    <source>
        <dbReference type="EMBL" id="KAK4447231.1"/>
    </source>
</evidence>
<reference evidence="3" key="2">
    <citation type="submission" date="2023-05" db="EMBL/GenBank/DDBJ databases">
        <authorList>
            <consortium name="Lawrence Berkeley National Laboratory"/>
            <person name="Steindorff A."/>
            <person name="Hensen N."/>
            <person name="Bonometti L."/>
            <person name="Westerberg I."/>
            <person name="Brannstrom I.O."/>
            <person name="Guillou S."/>
            <person name="Cros-Aarteil S."/>
            <person name="Calhoun S."/>
            <person name="Haridas S."/>
            <person name="Kuo A."/>
            <person name="Mondo S."/>
            <person name="Pangilinan J."/>
            <person name="Riley R."/>
            <person name="Labutti K."/>
            <person name="Andreopoulos B."/>
            <person name="Lipzen A."/>
            <person name="Chen C."/>
            <person name="Yanf M."/>
            <person name="Daum C."/>
            <person name="Ng V."/>
            <person name="Clum A."/>
            <person name="Ohm R."/>
            <person name="Martin F."/>
            <person name="Silar P."/>
            <person name="Natvig D."/>
            <person name="Lalanne C."/>
            <person name="Gautier V."/>
            <person name="Ament-Velasquez S.L."/>
            <person name="Kruys A."/>
            <person name="Hutchinson M.I."/>
            <person name="Powell A.J."/>
            <person name="Barry K."/>
            <person name="Miller A.N."/>
            <person name="Grigoriev I.V."/>
            <person name="Debuchy R."/>
            <person name="Gladieux P."/>
            <person name="Thoren M.H."/>
            <person name="Johannesson H."/>
        </authorList>
    </citation>
    <scope>NUCLEOTIDE SEQUENCE</scope>
    <source>
        <strain evidence="3">PSN243</strain>
    </source>
</reference>
<gene>
    <name evidence="3" type="ORF">QBC34DRAFT_450358</name>
</gene>
<keyword evidence="4" id="KW-1185">Reference proteome</keyword>
<feature type="transmembrane region" description="Helical" evidence="2">
    <location>
        <begin position="35"/>
        <end position="60"/>
    </location>
</feature>
<keyword evidence="2" id="KW-0812">Transmembrane</keyword>
<dbReference type="PANTHER" id="PTHR35179:SF1">
    <property type="entry name" value="INTEGRAL MEMBRANE PROTEIN"/>
    <property type="match status" value="1"/>
</dbReference>
<name>A0AAV9GJP6_9PEZI</name>
<feature type="transmembrane region" description="Helical" evidence="2">
    <location>
        <begin position="6"/>
        <end position="23"/>
    </location>
</feature>
<keyword evidence="2" id="KW-1133">Transmembrane helix</keyword>
<dbReference type="AlphaFoldDB" id="A0AAV9GJP6"/>
<protein>
    <submittedName>
        <fullName evidence="3">Uncharacterized protein</fullName>
    </submittedName>
</protein>
<dbReference type="Proteomes" id="UP001321760">
    <property type="component" value="Unassembled WGS sequence"/>
</dbReference>
<feature type="transmembrane region" description="Helical" evidence="2">
    <location>
        <begin position="152"/>
        <end position="169"/>
    </location>
</feature>
<keyword evidence="2" id="KW-0472">Membrane</keyword>
<accession>A0AAV9GJP6</accession>